<proteinExistence type="predicted"/>
<accession>A0AAD8C2C8</accession>
<dbReference type="EMBL" id="JASAOG010000015">
    <property type="protein sequence ID" value="KAK0064930.1"/>
    <property type="molecule type" value="Genomic_DNA"/>
</dbReference>
<dbReference type="AlphaFoldDB" id="A0AAD8C2C8"/>
<feature type="compositionally biased region" description="Basic and acidic residues" evidence="1">
    <location>
        <begin position="91"/>
        <end position="104"/>
    </location>
</feature>
<reference evidence="2" key="2">
    <citation type="submission" date="2023-04" db="EMBL/GenBank/DDBJ databases">
        <authorList>
            <person name="Bu L."/>
            <person name="Lu L."/>
            <person name="Laidemitt M.R."/>
            <person name="Zhang S.M."/>
            <person name="Mutuku M."/>
            <person name="Mkoji G."/>
            <person name="Steinauer M."/>
            <person name="Loker E.S."/>
        </authorList>
    </citation>
    <scope>NUCLEOTIDE SEQUENCE</scope>
    <source>
        <strain evidence="2">KasaAsao</strain>
        <tissue evidence="2">Whole Snail</tissue>
    </source>
</reference>
<organism evidence="2 3">
    <name type="scientific">Biomphalaria pfeifferi</name>
    <name type="common">Bloodfluke planorb</name>
    <name type="synonym">Freshwater snail</name>
    <dbReference type="NCBI Taxonomy" id="112525"/>
    <lineage>
        <taxon>Eukaryota</taxon>
        <taxon>Metazoa</taxon>
        <taxon>Spiralia</taxon>
        <taxon>Lophotrochozoa</taxon>
        <taxon>Mollusca</taxon>
        <taxon>Gastropoda</taxon>
        <taxon>Heterobranchia</taxon>
        <taxon>Euthyneura</taxon>
        <taxon>Panpulmonata</taxon>
        <taxon>Hygrophila</taxon>
        <taxon>Lymnaeoidea</taxon>
        <taxon>Planorbidae</taxon>
        <taxon>Biomphalaria</taxon>
    </lineage>
</organism>
<dbReference type="Proteomes" id="UP001233172">
    <property type="component" value="Unassembled WGS sequence"/>
</dbReference>
<feature type="region of interest" description="Disordered" evidence="1">
    <location>
        <begin position="75"/>
        <end position="104"/>
    </location>
</feature>
<evidence type="ECO:0000313" key="2">
    <source>
        <dbReference type="EMBL" id="KAK0064930.1"/>
    </source>
</evidence>
<protein>
    <submittedName>
        <fullName evidence="2">Uncharacterized protein</fullName>
    </submittedName>
</protein>
<comment type="caution">
    <text evidence="2">The sequence shown here is derived from an EMBL/GenBank/DDBJ whole genome shotgun (WGS) entry which is preliminary data.</text>
</comment>
<evidence type="ECO:0000256" key="1">
    <source>
        <dbReference type="SAM" id="MobiDB-lite"/>
    </source>
</evidence>
<reference evidence="2" key="1">
    <citation type="journal article" date="2023" name="PLoS Negl. Trop. Dis.">
        <title>A genome sequence for Biomphalaria pfeifferi, the major vector snail for the human-infecting parasite Schistosoma mansoni.</title>
        <authorList>
            <person name="Bu L."/>
            <person name="Lu L."/>
            <person name="Laidemitt M.R."/>
            <person name="Zhang S.M."/>
            <person name="Mutuku M."/>
            <person name="Mkoji G."/>
            <person name="Steinauer M."/>
            <person name="Loker E.S."/>
        </authorList>
    </citation>
    <scope>NUCLEOTIDE SEQUENCE</scope>
    <source>
        <strain evidence="2">KasaAsao</strain>
    </source>
</reference>
<gene>
    <name evidence="2" type="ORF">Bpfe_005488</name>
</gene>
<keyword evidence="3" id="KW-1185">Reference proteome</keyword>
<evidence type="ECO:0000313" key="3">
    <source>
        <dbReference type="Proteomes" id="UP001233172"/>
    </source>
</evidence>
<name>A0AAD8C2C8_BIOPF</name>
<sequence>MKNSFSISFFVLYLELTKNTEHEKIKPRFEVVLHLENIMNKYHLKDLRFVLEDCLKKKRHLLQLRMIVKMRTMNREIAPESPAQSSKAPSRRQDILEAREQTGT</sequence>